<gene>
    <name evidence="3" type="ORF">CWI80_11465</name>
</gene>
<feature type="compositionally biased region" description="Pro residues" evidence="1">
    <location>
        <begin position="44"/>
        <end position="58"/>
    </location>
</feature>
<keyword evidence="2" id="KW-1133">Transmembrane helix</keyword>
<dbReference type="RefSeq" id="WP_026860873.1">
    <property type="nucleotide sequence ID" value="NZ_JAHVIQ010000004.1"/>
</dbReference>
<evidence type="ECO:0000313" key="3">
    <source>
        <dbReference type="EMBL" id="RUO69826.1"/>
    </source>
</evidence>
<keyword evidence="2" id="KW-0472">Membrane</keyword>
<sequence>MRDQAPSYPSKQAGKTAVIVTLLIVIALAIATLWYLAKDTEPAPAPIEKPVDLAPPPAEVTETEIDPPVTEPADTVELEETAATPEAEPVAPAKPLPKLAESNDEILQRLSEAEQPIEPLRSEQLIRDAVVFVDNLRNGVVVKEAAIIEGPKSRFRVLEQDGKIYIDPRSYDRYNTIVDWFVSLDNAVLIQLMNEYQPLLKEALAEIGYPDTAPKTVLFEAIEVLQATPSVGTVIELTDESVMYRYADPALEALPAAQKQMLRLGPDNMRRIKDKLESLHNAMLTN</sequence>
<evidence type="ECO:0000313" key="4">
    <source>
        <dbReference type="Proteomes" id="UP000287022"/>
    </source>
</evidence>
<feature type="transmembrane region" description="Helical" evidence="2">
    <location>
        <begin position="16"/>
        <end position="37"/>
    </location>
</feature>
<accession>A0A432Z0V8</accession>
<organism evidence="3 4">
    <name type="scientific">Pseudidiomarina sediminum</name>
    <dbReference type="NCBI Taxonomy" id="431675"/>
    <lineage>
        <taxon>Bacteria</taxon>
        <taxon>Pseudomonadati</taxon>
        <taxon>Pseudomonadota</taxon>
        <taxon>Gammaproteobacteria</taxon>
        <taxon>Alteromonadales</taxon>
        <taxon>Idiomarinaceae</taxon>
        <taxon>Pseudidiomarina</taxon>
    </lineage>
</organism>
<dbReference type="InterPro" id="IPR021382">
    <property type="entry name" value="DUF3014"/>
</dbReference>
<feature type="compositionally biased region" description="Low complexity" evidence="1">
    <location>
        <begin position="81"/>
        <end position="95"/>
    </location>
</feature>
<dbReference type="STRING" id="1122124.GCA_000423165_02169"/>
<dbReference type="Pfam" id="PF11219">
    <property type="entry name" value="DUF3014"/>
    <property type="match status" value="1"/>
</dbReference>
<proteinExistence type="predicted"/>
<keyword evidence="2" id="KW-0812">Transmembrane</keyword>
<evidence type="ECO:0000256" key="2">
    <source>
        <dbReference type="SAM" id="Phobius"/>
    </source>
</evidence>
<feature type="region of interest" description="Disordered" evidence="1">
    <location>
        <begin position="44"/>
        <end position="95"/>
    </location>
</feature>
<dbReference type="EMBL" id="PIQE01000004">
    <property type="protein sequence ID" value="RUO69826.1"/>
    <property type="molecule type" value="Genomic_DNA"/>
</dbReference>
<reference evidence="4" key="1">
    <citation type="journal article" date="2018" name="Front. Microbiol.">
        <title>Genome-Based Analysis Reveals the Taxonomy and Diversity of the Family Idiomarinaceae.</title>
        <authorList>
            <person name="Liu Y."/>
            <person name="Lai Q."/>
            <person name="Shao Z."/>
        </authorList>
    </citation>
    <scope>NUCLEOTIDE SEQUENCE [LARGE SCALE GENOMIC DNA]</scope>
    <source>
        <strain evidence="4">c121</strain>
    </source>
</reference>
<dbReference type="Proteomes" id="UP000287022">
    <property type="component" value="Unassembled WGS sequence"/>
</dbReference>
<evidence type="ECO:0000256" key="1">
    <source>
        <dbReference type="SAM" id="MobiDB-lite"/>
    </source>
</evidence>
<protein>
    <submittedName>
        <fullName evidence="3">DUF3014 domain-containing protein</fullName>
    </submittedName>
</protein>
<keyword evidence="4" id="KW-1185">Reference proteome</keyword>
<comment type="caution">
    <text evidence="3">The sequence shown here is derived from an EMBL/GenBank/DDBJ whole genome shotgun (WGS) entry which is preliminary data.</text>
</comment>
<dbReference type="AlphaFoldDB" id="A0A432Z0V8"/>
<name>A0A432Z0V8_9GAMM</name>